<evidence type="ECO:0000256" key="1">
    <source>
        <dbReference type="SAM" id="MobiDB-lite"/>
    </source>
</evidence>
<proteinExistence type="predicted"/>
<sequence length="207" mass="22644">MVAHFMAAKPPTAKPQPHIPTRAMESMTPSARMWLGGPKRSTPGVDYAAHRASRHATRNYRVNVVWAAEWVTGRATKRRDRSVENLPRSAQHGADDESAEYAECSLAWKETDDESSEYVVCMLSSQRADDKSGEHAECSLATHIGRTDGRPGDLDEQAHGVSREVRGGDCPSRLSSRVVVGQALEAYVRVAKFGVGQENSIRSPSVS</sequence>
<name>A0A6A4DD95_9STRA</name>
<feature type="region of interest" description="Disordered" evidence="1">
    <location>
        <begin position="1"/>
        <end position="21"/>
    </location>
</feature>
<evidence type="ECO:0000313" key="2">
    <source>
        <dbReference type="EMBL" id="KAE9300516.1"/>
    </source>
</evidence>
<keyword evidence="3" id="KW-1185">Reference proteome</keyword>
<evidence type="ECO:0000313" key="3">
    <source>
        <dbReference type="Proteomes" id="UP000434957"/>
    </source>
</evidence>
<feature type="region of interest" description="Disordered" evidence="1">
    <location>
        <begin position="76"/>
        <end position="97"/>
    </location>
</feature>
<organism evidence="2 3">
    <name type="scientific">Phytophthora rubi</name>
    <dbReference type="NCBI Taxonomy" id="129364"/>
    <lineage>
        <taxon>Eukaryota</taxon>
        <taxon>Sar</taxon>
        <taxon>Stramenopiles</taxon>
        <taxon>Oomycota</taxon>
        <taxon>Peronosporomycetes</taxon>
        <taxon>Peronosporales</taxon>
        <taxon>Peronosporaceae</taxon>
        <taxon>Phytophthora</taxon>
    </lineage>
</organism>
<dbReference type="Proteomes" id="UP000434957">
    <property type="component" value="Unassembled WGS sequence"/>
</dbReference>
<accession>A0A6A4DD95</accession>
<dbReference type="AlphaFoldDB" id="A0A6A4DD95"/>
<gene>
    <name evidence="2" type="ORF">PR003_g22737</name>
</gene>
<protein>
    <submittedName>
        <fullName evidence="2">Uncharacterized protein</fullName>
    </submittedName>
</protein>
<reference evidence="2 3" key="1">
    <citation type="submission" date="2018-08" db="EMBL/GenBank/DDBJ databases">
        <title>Genomic investigation of the strawberry pathogen Phytophthora fragariae indicates pathogenicity is determined by transcriptional variation in three key races.</title>
        <authorList>
            <person name="Adams T.M."/>
            <person name="Armitage A.D."/>
            <person name="Sobczyk M.K."/>
            <person name="Bates H.J."/>
            <person name="Dunwell J.M."/>
            <person name="Nellist C.F."/>
            <person name="Harrison R.J."/>
        </authorList>
    </citation>
    <scope>NUCLEOTIDE SEQUENCE [LARGE SCALE GENOMIC DNA]</scope>
    <source>
        <strain evidence="2 3">SCRP333</strain>
    </source>
</reference>
<dbReference type="EMBL" id="QXFT01002297">
    <property type="protein sequence ID" value="KAE9300516.1"/>
    <property type="molecule type" value="Genomic_DNA"/>
</dbReference>
<comment type="caution">
    <text evidence="2">The sequence shown here is derived from an EMBL/GenBank/DDBJ whole genome shotgun (WGS) entry which is preliminary data.</text>
</comment>